<comment type="subunit">
    <text evidence="2">Monomer.</text>
</comment>
<comment type="similarity">
    <text evidence="1">Belongs to the zinc-containing alcohol dehydrogenase family.</text>
</comment>
<evidence type="ECO:0000256" key="2">
    <source>
        <dbReference type="ARBA" id="ARBA00011245"/>
    </source>
</evidence>
<dbReference type="SMART" id="SM00829">
    <property type="entry name" value="PKS_ER"/>
    <property type="match status" value="1"/>
</dbReference>
<dbReference type="Pfam" id="PF00107">
    <property type="entry name" value="ADH_zinc_N"/>
    <property type="match status" value="1"/>
</dbReference>
<accession>A0A6A5Z2W5</accession>
<feature type="transmembrane region" description="Helical" evidence="4">
    <location>
        <begin position="143"/>
        <end position="165"/>
    </location>
</feature>
<proteinExistence type="inferred from homology"/>
<name>A0A6A5Z2W5_9PLEO</name>
<dbReference type="Proteomes" id="UP000799770">
    <property type="component" value="Unassembled WGS sequence"/>
</dbReference>
<evidence type="ECO:0000313" key="6">
    <source>
        <dbReference type="EMBL" id="KAF2112748.1"/>
    </source>
</evidence>
<organism evidence="6 7">
    <name type="scientific">Lophiotrema nucula</name>
    <dbReference type="NCBI Taxonomy" id="690887"/>
    <lineage>
        <taxon>Eukaryota</taxon>
        <taxon>Fungi</taxon>
        <taxon>Dikarya</taxon>
        <taxon>Ascomycota</taxon>
        <taxon>Pezizomycotina</taxon>
        <taxon>Dothideomycetes</taxon>
        <taxon>Pleosporomycetidae</taxon>
        <taxon>Pleosporales</taxon>
        <taxon>Lophiotremataceae</taxon>
        <taxon>Lophiotrema</taxon>
    </lineage>
</organism>
<protein>
    <submittedName>
        <fullName evidence="6">Chaperonin 10-like protein</fullName>
    </submittedName>
</protein>
<dbReference type="InterPro" id="IPR047122">
    <property type="entry name" value="Trans-enoyl_RdTase-like"/>
</dbReference>
<keyword evidence="4" id="KW-0472">Membrane</keyword>
<evidence type="ECO:0000256" key="1">
    <source>
        <dbReference type="ARBA" id="ARBA00008072"/>
    </source>
</evidence>
<dbReference type="GO" id="GO:0016651">
    <property type="term" value="F:oxidoreductase activity, acting on NAD(P)H"/>
    <property type="evidence" value="ECO:0007669"/>
    <property type="project" value="InterPro"/>
</dbReference>
<dbReference type="PANTHER" id="PTHR45348">
    <property type="entry name" value="HYPOTHETICAL OXIDOREDUCTASE (EUROFUNG)"/>
    <property type="match status" value="1"/>
</dbReference>
<dbReference type="InterPro" id="IPR013154">
    <property type="entry name" value="ADH-like_N"/>
</dbReference>
<dbReference type="Gene3D" id="3.40.50.720">
    <property type="entry name" value="NAD(P)-binding Rossmann-like Domain"/>
    <property type="match status" value="1"/>
</dbReference>
<sequence>MTATPQAGLGVEDPSTQIPDVQAQLLLHQAKQPYRVEDEREIPQALPGELLVQVQAIGLNPIDWKSAEYGFALPAFPCVNGREFVGKVIRLNCSERKTIAVGDTVLSVCTDYRDFRKSAFQQYAVVNDFNAIKIPSNFDSPRAASVGVAFVAATIALGICLGLTFPKAKSSQPLDLLHLARRQGDDEIPEDVYEEVFNAISLWNRPHTGDWILIYGASTVTGQVAIQLAKWGGLRVVAVADLAKHGERLRSLGADELIDRKDLEKAAQTIHDQIRQPIRFALDAVGPETAAWCQDLLAARTGVQHRSSLLQSGPNSTALGASSSLPHLVCLTGSLKVENPNVRVHQVPIKLFHTNRDIGGTLSEWLSSLFESAELQLPDTVFEDGGLDVIGEQLERLKSGELSGQRLVVRLTETE</sequence>
<evidence type="ECO:0000313" key="7">
    <source>
        <dbReference type="Proteomes" id="UP000799770"/>
    </source>
</evidence>
<dbReference type="SUPFAM" id="SSF50129">
    <property type="entry name" value="GroES-like"/>
    <property type="match status" value="1"/>
</dbReference>
<dbReference type="InterPro" id="IPR011032">
    <property type="entry name" value="GroES-like_sf"/>
</dbReference>
<reference evidence="6" key="1">
    <citation type="journal article" date="2020" name="Stud. Mycol.">
        <title>101 Dothideomycetes genomes: a test case for predicting lifestyles and emergence of pathogens.</title>
        <authorList>
            <person name="Haridas S."/>
            <person name="Albert R."/>
            <person name="Binder M."/>
            <person name="Bloem J."/>
            <person name="Labutti K."/>
            <person name="Salamov A."/>
            <person name="Andreopoulos B."/>
            <person name="Baker S."/>
            <person name="Barry K."/>
            <person name="Bills G."/>
            <person name="Bluhm B."/>
            <person name="Cannon C."/>
            <person name="Castanera R."/>
            <person name="Culley D."/>
            <person name="Daum C."/>
            <person name="Ezra D."/>
            <person name="Gonzalez J."/>
            <person name="Henrissat B."/>
            <person name="Kuo A."/>
            <person name="Liang C."/>
            <person name="Lipzen A."/>
            <person name="Lutzoni F."/>
            <person name="Magnuson J."/>
            <person name="Mondo S."/>
            <person name="Nolan M."/>
            <person name="Ohm R."/>
            <person name="Pangilinan J."/>
            <person name="Park H.-J."/>
            <person name="Ramirez L."/>
            <person name="Alfaro M."/>
            <person name="Sun H."/>
            <person name="Tritt A."/>
            <person name="Yoshinaga Y."/>
            <person name="Zwiers L.-H."/>
            <person name="Turgeon B."/>
            <person name="Goodwin S."/>
            <person name="Spatafora J."/>
            <person name="Crous P."/>
            <person name="Grigoriev I."/>
        </authorList>
    </citation>
    <scope>NUCLEOTIDE SEQUENCE</scope>
    <source>
        <strain evidence="6">CBS 627.86</strain>
    </source>
</reference>
<dbReference type="CDD" id="cd08249">
    <property type="entry name" value="enoyl_reductase_like"/>
    <property type="match status" value="1"/>
</dbReference>
<dbReference type="AlphaFoldDB" id="A0A6A5Z2W5"/>
<dbReference type="EMBL" id="ML977330">
    <property type="protein sequence ID" value="KAF2112748.1"/>
    <property type="molecule type" value="Genomic_DNA"/>
</dbReference>
<dbReference type="InterPro" id="IPR013149">
    <property type="entry name" value="ADH-like_C"/>
</dbReference>
<keyword evidence="4" id="KW-1133">Transmembrane helix</keyword>
<evidence type="ECO:0000256" key="3">
    <source>
        <dbReference type="ARBA" id="ARBA00023002"/>
    </source>
</evidence>
<dbReference type="PANTHER" id="PTHR45348:SF2">
    <property type="entry name" value="ZINC-TYPE ALCOHOL DEHYDROGENASE-LIKE PROTEIN C2E1P3.01"/>
    <property type="match status" value="1"/>
</dbReference>
<dbReference type="SUPFAM" id="SSF51735">
    <property type="entry name" value="NAD(P)-binding Rossmann-fold domains"/>
    <property type="match status" value="1"/>
</dbReference>
<keyword evidence="4" id="KW-0812">Transmembrane</keyword>
<gene>
    <name evidence="6" type="ORF">BDV96DRAFT_497673</name>
</gene>
<feature type="domain" description="Enoyl reductase (ER)" evidence="5">
    <location>
        <begin position="28"/>
        <end position="408"/>
    </location>
</feature>
<keyword evidence="7" id="KW-1185">Reference proteome</keyword>
<dbReference type="OrthoDB" id="201656at2759"/>
<keyword evidence="3" id="KW-0560">Oxidoreductase</keyword>
<evidence type="ECO:0000259" key="5">
    <source>
        <dbReference type="SMART" id="SM00829"/>
    </source>
</evidence>
<dbReference type="InterPro" id="IPR020843">
    <property type="entry name" value="ER"/>
</dbReference>
<dbReference type="Pfam" id="PF08240">
    <property type="entry name" value="ADH_N"/>
    <property type="match status" value="1"/>
</dbReference>
<evidence type="ECO:0000256" key="4">
    <source>
        <dbReference type="SAM" id="Phobius"/>
    </source>
</evidence>
<dbReference type="Gene3D" id="3.90.180.10">
    <property type="entry name" value="Medium-chain alcohol dehydrogenases, catalytic domain"/>
    <property type="match status" value="1"/>
</dbReference>
<dbReference type="InterPro" id="IPR036291">
    <property type="entry name" value="NAD(P)-bd_dom_sf"/>
</dbReference>